<keyword evidence="2" id="KW-1185">Reference proteome</keyword>
<sequence>MADCPSLWSLDWSSFSPRQDGASLIYGEAASQVIETKDEQQLRELMSHLSTVFGGRDEEVKAAAFVGALESFALSIEGLQLGRSWLTGIAREELERARSLSEN</sequence>
<dbReference type="Proteomes" id="UP001155128">
    <property type="component" value="Unassembled WGS sequence"/>
</dbReference>
<dbReference type="AlphaFoldDB" id="A0A9X2EGW4"/>
<gene>
    <name evidence="1" type="ORF">NDO55_05560</name>
</gene>
<comment type="caution">
    <text evidence="1">The sequence shown here is derived from an EMBL/GenBank/DDBJ whole genome shotgun (WGS) entry which is preliminary data.</text>
</comment>
<protein>
    <submittedName>
        <fullName evidence="1">Uncharacterized protein</fullName>
    </submittedName>
</protein>
<evidence type="ECO:0000313" key="2">
    <source>
        <dbReference type="Proteomes" id="UP001155128"/>
    </source>
</evidence>
<evidence type="ECO:0000313" key="1">
    <source>
        <dbReference type="EMBL" id="MCM8557285.1"/>
    </source>
</evidence>
<accession>A0A9X2EGW4</accession>
<organism evidence="1 2">
    <name type="scientific">Sphingomicrobium sediminis</name>
    <dbReference type="NCBI Taxonomy" id="2950949"/>
    <lineage>
        <taxon>Bacteria</taxon>
        <taxon>Pseudomonadati</taxon>
        <taxon>Pseudomonadota</taxon>
        <taxon>Alphaproteobacteria</taxon>
        <taxon>Sphingomonadales</taxon>
        <taxon>Sphingomonadaceae</taxon>
        <taxon>Sphingomicrobium</taxon>
    </lineage>
</organism>
<proteinExistence type="predicted"/>
<reference evidence="1" key="1">
    <citation type="submission" date="2022-06" db="EMBL/GenBank/DDBJ databases">
        <title>Sphingomicrobium sedimins sp. nov., a marine bacterium isolated from tidal flat.</title>
        <authorList>
            <person name="Kim C.-H."/>
            <person name="Yoo Y."/>
            <person name="Kim J.-J."/>
        </authorList>
    </citation>
    <scope>NUCLEOTIDE SEQUENCE</scope>
    <source>
        <strain evidence="1">GRR-S6-50</strain>
    </source>
</reference>
<dbReference type="EMBL" id="JAMSHT010000001">
    <property type="protein sequence ID" value="MCM8557285.1"/>
    <property type="molecule type" value="Genomic_DNA"/>
</dbReference>
<name>A0A9X2EGW4_9SPHN</name>
<dbReference type="RefSeq" id="WP_252113228.1">
    <property type="nucleotide sequence ID" value="NZ_JAMSHT010000001.1"/>
</dbReference>